<dbReference type="InterPro" id="IPR034093">
    <property type="entry name" value="KHK"/>
</dbReference>
<evidence type="ECO:0000256" key="10">
    <source>
        <dbReference type="ARBA" id="ARBA00066426"/>
    </source>
</evidence>
<dbReference type="GeneTree" id="ENSGT00390000007458"/>
<keyword evidence="4" id="KW-0547">Nucleotide-binding</keyword>
<comment type="subunit">
    <text evidence="2">Homodimer.</text>
</comment>
<evidence type="ECO:0000313" key="14">
    <source>
        <dbReference type="Ensembl" id="ENSOTSP00005120537.1"/>
    </source>
</evidence>
<reference evidence="14" key="2">
    <citation type="submission" date="2025-08" db="UniProtKB">
        <authorList>
            <consortium name="Ensembl"/>
        </authorList>
    </citation>
    <scope>IDENTIFICATION</scope>
</reference>
<accession>A0AAZ3PUL8</accession>
<evidence type="ECO:0000256" key="6">
    <source>
        <dbReference type="ARBA" id="ARBA00022840"/>
    </source>
</evidence>
<dbReference type="SUPFAM" id="SSF53613">
    <property type="entry name" value="Ribokinase-like"/>
    <property type="match status" value="1"/>
</dbReference>
<proteinExistence type="inferred from homology"/>
<reference evidence="14" key="3">
    <citation type="submission" date="2025-09" db="UniProtKB">
        <authorList>
            <consortium name="Ensembl"/>
        </authorList>
    </citation>
    <scope>IDENTIFICATION</scope>
</reference>
<dbReference type="PANTHER" id="PTHR42774">
    <property type="entry name" value="PHOSPHOTRANSFERASE SYSTEM TRANSPORT PROTEIN"/>
    <property type="match status" value="1"/>
</dbReference>
<gene>
    <name evidence="14" type="primary">KHK</name>
</gene>
<name>A0AAZ3PUL8_ONCTS</name>
<dbReference type="PANTHER" id="PTHR42774:SF3">
    <property type="entry name" value="KETOHEXOKINASE"/>
    <property type="match status" value="1"/>
</dbReference>
<dbReference type="FunFam" id="3.40.1190.20:FF:000018">
    <property type="entry name" value="Ketohexokinase"/>
    <property type="match status" value="1"/>
</dbReference>
<feature type="domain" description="Carbohydrate kinase PfkB" evidence="13">
    <location>
        <begin position="11"/>
        <end position="267"/>
    </location>
</feature>
<sequence>MIMKCLSQRWQRGGNASNSCTVLSLLGAPCAFMGSLAPGHVADFVLDDFQKYQIDISLLSEHPHSSFPTSMIISNVTTGTRTILHMNRNLPDVSAADFSKVDLSQYKWIHWEGRNAEEQVKMIQQVELSNNTLPQQHRITVSVEIEKTREPLYQLFHYGDVVFVSKDVAMHFGFHSAASALKGLYHRVKKGAVLICAWAEKGADAMGPDGIVVHSDAFPPEAVVDTLGAGDTFNASVIYTLSNGGGVQEALTFGCQVAGRKCGVHGYDEIVTKTE</sequence>
<evidence type="ECO:0000259" key="13">
    <source>
        <dbReference type="Pfam" id="PF00294"/>
    </source>
</evidence>
<comment type="similarity">
    <text evidence="1">Belongs to the carbohydrate kinase PfkB family.</text>
</comment>
<evidence type="ECO:0000256" key="11">
    <source>
        <dbReference type="ARBA" id="ARBA00070614"/>
    </source>
</evidence>
<evidence type="ECO:0000256" key="12">
    <source>
        <dbReference type="ARBA" id="ARBA00079845"/>
    </source>
</evidence>
<evidence type="ECO:0000256" key="5">
    <source>
        <dbReference type="ARBA" id="ARBA00022777"/>
    </source>
</evidence>
<keyword evidence="15" id="KW-1185">Reference proteome</keyword>
<dbReference type="Gene3D" id="3.40.1190.20">
    <property type="match status" value="1"/>
</dbReference>
<evidence type="ECO:0000256" key="3">
    <source>
        <dbReference type="ARBA" id="ARBA00022679"/>
    </source>
</evidence>
<keyword evidence="6" id="KW-0067">ATP-binding</keyword>
<dbReference type="Proteomes" id="UP000694402">
    <property type="component" value="Unassembled WGS sequence"/>
</dbReference>
<dbReference type="InterPro" id="IPR011611">
    <property type="entry name" value="PfkB_dom"/>
</dbReference>
<dbReference type="AlphaFoldDB" id="A0AAZ3PUL8"/>
<dbReference type="GO" id="GO:0006000">
    <property type="term" value="P:fructose metabolic process"/>
    <property type="evidence" value="ECO:0007669"/>
    <property type="project" value="InterPro"/>
</dbReference>
<dbReference type="Pfam" id="PF00294">
    <property type="entry name" value="PfkB"/>
    <property type="match status" value="1"/>
</dbReference>
<protein>
    <recommendedName>
        <fullName evidence="11">Ketohexokinase</fullName>
        <ecNumber evidence="10">2.7.1.3</ecNumber>
    </recommendedName>
    <alternativeName>
        <fullName evidence="12">Hepatic fructokinase</fullName>
    </alternativeName>
</protein>
<comment type="function">
    <text evidence="9">Catalyzes the phosphorylation of the ketose sugar fructose to fructose-1-phosphate.</text>
</comment>
<dbReference type="CDD" id="cd01939">
    <property type="entry name" value="Ketohexokinase"/>
    <property type="match status" value="1"/>
</dbReference>
<dbReference type="InterPro" id="IPR029056">
    <property type="entry name" value="Ribokinase-like"/>
</dbReference>
<evidence type="ECO:0000256" key="2">
    <source>
        <dbReference type="ARBA" id="ARBA00011738"/>
    </source>
</evidence>
<dbReference type="InterPro" id="IPR052562">
    <property type="entry name" value="Ketohexokinase-related"/>
</dbReference>
<comment type="pathway">
    <text evidence="8">Carbohydrate metabolism; fructose metabolism.</text>
</comment>
<evidence type="ECO:0000256" key="7">
    <source>
        <dbReference type="ARBA" id="ARBA00023277"/>
    </source>
</evidence>
<evidence type="ECO:0000256" key="8">
    <source>
        <dbReference type="ARBA" id="ARBA00037915"/>
    </source>
</evidence>
<dbReference type="Ensembl" id="ENSOTST00005164540.1">
    <property type="protein sequence ID" value="ENSOTSP00005120537.1"/>
    <property type="gene ID" value="ENSOTSG00005003542.2"/>
</dbReference>
<dbReference type="GO" id="GO:0004454">
    <property type="term" value="F:ketohexokinase activity"/>
    <property type="evidence" value="ECO:0007669"/>
    <property type="project" value="UniProtKB-EC"/>
</dbReference>
<evidence type="ECO:0000256" key="1">
    <source>
        <dbReference type="ARBA" id="ARBA00010688"/>
    </source>
</evidence>
<reference evidence="15" key="1">
    <citation type="journal article" date="2018" name="PLoS ONE">
        <title>Chinook salmon (Oncorhynchus tshawytscha) genome and transcriptome.</title>
        <authorList>
            <person name="Christensen K.A."/>
            <person name="Leong J.S."/>
            <person name="Sakhrani D."/>
            <person name="Biagi C.A."/>
            <person name="Minkley D.R."/>
            <person name="Withler R.E."/>
            <person name="Rondeau E.B."/>
            <person name="Koop B.F."/>
            <person name="Devlin R.H."/>
        </authorList>
    </citation>
    <scope>NUCLEOTIDE SEQUENCE [LARGE SCALE GENOMIC DNA]</scope>
</reference>
<keyword evidence="3" id="KW-0808">Transferase</keyword>
<evidence type="ECO:0000313" key="15">
    <source>
        <dbReference type="Proteomes" id="UP000694402"/>
    </source>
</evidence>
<dbReference type="GO" id="GO:0005524">
    <property type="term" value="F:ATP binding"/>
    <property type="evidence" value="ECO:0007669"/>
    <property type="project" value="UniProtKB-KW"/>
</dbReference>
<keyword evidence="5" id="KW-0418">Kinase</keyword>
<evidence type="ECO:0000256" key="9">
    <source>
        <dbReference type="ARBA" id="ARBA00057271"/>
    </source>
</evidence>
<evidence type="ECO:0000256" key="4">
    <source>
        <dbReference type="ARBA" id="ARBA00022741"/>
    </source>
</evidence>
<dbReference type="EC" id="2.7.1.3" evidence="10"/>
<keyword evidence="7" id="KW-0119">Carbohydrate metabolism</keyword>
<organism evidence="14 15">
    <name type="scientific">Oncorhynchus tshawytscha</name>
    <name type="common">Chinook salmon</name>
    <name type="synonym">Salmo tshawytscha</name>
    <dbReference type="NCBI Taxonomy" id="74940"/>
    <lineage>
        <taxon>Eukaryota</taxon>
        <taxon>Metazoa</taxon>
        <taxon>Chordata</taxon>
        <taxon>Craniata</taxon>
        <taxon>Vertebrata</taxon>
        <taxon>Euteleostomi</taxon>
        <taxon>Actinopterygii</taxon>
        <taxon>Neopterygii</taxon>
        <taxon>Teleostei</taxon>
        <taxon>Protacanthopterygii</taxon>
        <taxon>Salmoniformes</taxon>
        <taxon>Salmonidae</taxon>
        <taxon>Salmoninae</taxon>
        <taxon>Oncorhynchus</taxon>
    </lineage>
</organism>